<evidence type="ECO:0000256" key="1">
    <source>
        <dbReference type="ARBA" id="ARBA00023239"/>
    </source>
</evidence>
<dbReference type="Proteomes" id="UP000199310">
    <property type="component" value="Unassembled WGS sequence"/>
</dbReference>
<dbReference type="AlphaFoldDB" id="A0A1I0S876"/>
<dbReference type="STRING" id="29529.SAMN04488122_4585"/>
<protein>
    <submittedName>
        <fullName evidence="2">Dihydrodipicolinate synthase/N-acetylneuraminate lyase</fullName>
    </submittedName>
</protein>
<dbReference type="PANTHER" id="PTHR12128">
    <property type="entry name" value="DIHYDRODIPICOLINATE SYNTHASE"/>
    <property type="match status" value="1"/>
</dbReference>
<dbReference type="RefSeq" id="WP_245752638.1">
    <property type="nucleotide sequence ID" value="NZ_FOJG01000002.1"/>
</dbReference>
<keyword evidence="1 2" id="KW-0456">Lyase</keyword>
<gene>
    <name evidence="2" type="ORF">SAMN04488122_4585</name>
</gene>
<dbReference type="InterPro" id="IPR002220">
    <property type="entry name" value="DapA-like"/>
</dbReference>
<evidence type="ECO:0000313" key="2">
    <source>
        <dbReference type="EMBL" id="SEW51915.1"/>
    </source>
</evidence>
<name>A0A1I0S876_9BACT</name>
<sequence length="357" mass="39398">MESAVEQLLYSGTIIPAHPLALDQHRRLNENRQRLLTRYYIASGVGGVAVGVHTTQFAIRRPDINLYEPVLRLAAEEIAAAGLSRPFIKVAGICGPTEQALKEAEIALKYGYHIGLLSLGGLQAQTEEALLTHVRAVAEVIPVFGFYLQPSVGGRIFSYDFWAQLAEIPGVKAIKTAPFNRYQTLDVVRAVACSSRREKIALYTGNDDNIVADLLTTYRFRVNGETVEKGFAGGLLGHWSVWTEKVAGLFDRIKNCILEDYKGAGELLKEGIAVTDMNAAIFDPSHAFRGSIAGIHEVLRRQGLMEGTWCLEDHEVLSPGQTEEIDRVTAAYPHLTDDEFVKDFLSEAHNKNLLLHA</sequence>
<dbReference type="EMBL" id="FOJG01000002">
    <property type="protein sequence ID" value="SEW51915.1"/>
    <property type="molecule type" value="Genomic_DNA"/>
</dbReference>
<keyword evidence="3" id="KW-1185">Reference proteome</keyword>
<dbReference type="InterPro" id="IPR013785">
    <property type="entry name" value="Aldolase_TIM"/>
</dbReference>
<dbReference type="SUPFAM" id="SSF51569">
    <property type="entry name" value="Aldolase"/>
    <property type="match status" value="1"/>
</dbReference>
<proteinExistence type="predicted"/>
<reference evidence="3" key="1">
    <citation type="submission" date="2016-10" db="EMBL/GenBank/DDBJ databases">
        <authorList>
            <person name="Varghese N."/>
            <person name="Submissions S."/>
        </authorList>
    </citation>
    <scope>NUCLEOTIDE SEQUENCE [LARGE SCALE GENOMIC DNA]</scope>
    <source>
        <strain evidence="3">DSM 3695</strain>
    </source>
</reference>
<dbReference type="SMART" id="SM01130">
    <property type="entry name" value="DHDPS"/>
    <property type="match status" value="1"/>
</dbReference>
<dbReference type="GO" id="GO:0008840">
    <property type="term" value="F:4-hydroxy-tetrahydrodipicolinate synthase activity"/>
    <property type="evidence" value="ECO:0007669"/>
    <property type="project" value="TreeGrafter"/>
</dbReference>
<dbReference type="PANTHER" id="PTHR12128:SF51">
    <property type="entry name" value="BLL4205 PROTEIN"/>
    <property type="match status" value="1"/>
</dbReference>
<organism evidence="2 3">
    <name type="scientific">Chitinophaga arvensicola</name>
    <dbReference type="NCBI Taxonomy" id="29529"/>
    <lineage>
        <taxon>Bacteria</taxon>
        <taxon>Pseudomonadati</taxon>
        <taxon>Bacteroidota</taxon>
        <taxon>Chitinophagia</taxon>
        <taxon>Chitinophagales</taxon>
        <taxon>Chitinophagaceae</taxon>
        <taxon>Chitinophaga</taxon>
    </lineage>
</organism>
<evidence type="ECO:0000313" key="3">
    <source>
        <dbReference type="Proteomes" id="UP000199310"/>
    </source>
</evidence>
<dbReference type="Gene3D" id="3.20.20.70">
    <property type="entry name" value="Aldolase class I"/>
    <property type="match status" value="1"/>
</dbReference>
<accession>A0A1I0S876</accession>